<sequence length="309" mass="33192">MEEGGVDGLFQRESADHARDSVASAAASSCASAASSDLTTDLELQTARFITIIPARLDRPGREEPAISLLPSLEAIDRMDRKIEEALRPWENALVAVQEARSCTSTSTRVTGQLNERGDRLLTGNREELTDAPNRAPIVPRRPVARGDGQPVPSSSALEAHHRTQAMLPRGARADAHWSAEDAQRRAPSPSPSELSISETVFDVRRPTPAPPMGRSDLASLPSQRPSGLQRDSRAPGADFSLGLRPGEARPGSGVGREEDVPAVLVPGGWLGIGGDNHPLARVSRRRDRNGPDEEEDRGLRETGRGGER</sequence>
<proteinExistence type="predicted"/>
<feature type="compositionally biased region" description="Low complexity" evidence="1">
    <location>
        <begin position="132"/>
        <end position="142"/>
    </location>
</feature>
<evidence type="ECO:0000313" key="3">
    <source>
        <dbReference type="Proteomes" id="UP001583177"/>
    </source>
</evidence>
<evidence type="ECO:0000313" key="2">
    <source>
        <dbReference type="EMBL" id="KAL1857034.1"/>
    </source>
</evidence>
<feature type="compositionally biased region" description="Basic and acidic residues" evidence="1">
    <location>
        <begin position="172"/>
        <end position="185"/>
    </location>
</feature>
<feature type="region of interest" description="Disordered" evidence="1">
    <location>
        <begin position="124"/>
        <end position="309"/>
    </location>
</feature>
<feature type="compositionally biased region" description="Basic and acidic residues" evidence="1">
    <location>
        <begin position="298"/>
        <end position="309"/>
    </location>
</feature>
<dbReference type="Proteomes" id="UP001583177">
    <property type="component" value="Unassembled WGS sequence"/>
</dbReference>
<organism evidence="2 3">
    <name type="scientific">Diaporthe australafricana</name>
    <dbReference type="NCBI Taxonomy" id="127596"/>
    <lineage>
        <taxon>Eukaryota</taxon>
        <taxon>Fungi</taxon>
        <taxon>Dikarya</taxon>
        <taxon>Ascomycota</taxon>
        <taxon>Pezizomycotina</taxon>
        <taxon>Sordariomycetes</taxon>
        <taxon>Sordariomycetidae</taxon>
        <taxon>Diaporthales</taxon>
        <taxon>Diaporthaceae</taxon>
        <taxon>Diaporthe</taxon>
    </lineage>
</organism>
<protein>
    <submittedName>
        <fullName evidence="2">Uncharacterized protein</fullName>
    </submittedName>
</protein>
<feature type="region of interest" description="Disordered" evidence="1">
    <location>
        <begin position="1"/>
        <end position="25"/>
    </location>
</feature>
<evidence type="ECO:0000256" key="1">
    <source>
        <dbReference type="SAM" id="MobiDB-lite"/>
    </source>
</evidence>
<accession>A0ABR3WAB5</accession>
<comment type="caution">
    <text evidence="2">The sequence shown here is derived from an EMBL/GenBank/DDBJ whole genome shotgun (WGS) entry which is preliminary data.</text>
</comment>
<name>A0ABR3WAB5_9PEZI</name>
<dbReference type="EMBL" id="JAWRVE010000116">
    <property type="protein sequence ID" value="KAL1857034.1"/>
    <property type="molecule type" value="Genomic_DNA"/>
</dbReference>
<keyword evidence="3" id="KW-1185">Reference proteome</keyword>
<reference evidence="2 3" key="1">
    <citation type="journal article" date="2024" name="IMA Fungus">
        <title>IMA Genome - F19 : A genome assembly and annotation guide to empower mycologists, including annotated draft genome sequences of Ceratocystis pirilliformis, Diaporthe australafricana, Fusarium ophioides, Paecilomyces lecythidis, and Sporothrix stenoceras.</title>
        <authorList>
            <person name="Aylward J."/>
            <person name="Wilson A.M."/>
            <person name="Visagie C.M."/>
            <person name="Spraker J."/>
            <person name="Barnes I."/>
            <person name="Buitendag C."/>
            <person name="Ceriani C."/>
            <person name="Del Mar Angel L."/>
            <person name="du Plessis D."/>
            <person name="Fuchs T."/>
            <person name="Gasser K."/>
            <person name="Kramer D."/>
            <person name="Li W."/>
            <person name="Munsamy K."/>
            <person name="Piso A."/>
            <person name="Price J.L."/>
            <person name="Sonnekus B."/>
            <person name="Thomas C."/>
            <person name="van der Nest A."/>
            <person name="van Dijk A."/>
            <person name="van Heerden A."/>
            <person name="van Vuuren N."/>
            <person name="Yilmaz N."/>
            <person name="Duong T.A."/>
            <person name="van der Merwe N.A."/>
            <person name="Wingfield M.J."/>
            <person name="Wingfield B.D."/>
        </authorList>
    </citation>
    <scope>NUCLEOTIDE SEQUENCE [LARGE SCALE GENOMIC DNA]</scope>
    <source>
        <strain evidence="2 3">CMW 18300</strain>
    </source>
</reference>
<gene>
    <name evidence="2" type="ORF">Daus18300_010481</name>
</gene>